<accession>A0A9X2YP28</accession>
<sequence>MDDAAALTDIEAIKLLKARYCRYLDAKDWVAWRSLLGDEFTSEIAGAGGRQTVGADDFVAYTRRTIGKPSQPTVHHVHAPEITLTSATTAHGVWALNDVVRLIPMVTLHGYGHYHETYEKRDNRWRITSSRLTRLREDVAIPVLPAALATRLRVAAAKLARRTSRTAPSSPTNEEG</sequence>
<organism evidence="2 3">
    <name type="scientific">[Mycobacterium] manitobense</name>
    <dbReference type="NCBI Taxonomy" id="190147"/>
    <lineage>
        <taxon>Bacteria</taxon>
        <taxon>Bacillati</taxon>
        <taxon>Actinomycetota</taxon>
        <taxon>Actinomycetes</taxon>
        <taxon>Mycobacteriales</taxon>
        <taxon>Mycobacteriaceae</taxon>
        <taxon>Mycolicibacterium</taxon>
    </lineage>
</organism>
<dbReference type="SUPFAM" id="SSF54427">
    <property type="entry name" value="NTF2-like"/>
    <property type="match status" value="1"/>
</dbReference>
<dbReference type="Gene3D" id="3.10.450.50">
    <property type="match status" value="1"/>
</dbReference>
<dbReference type="Proteomes" id="UP001140293">
    <property type="component" value="Unassembled WGS sequence"/>
</dbReference>
<dbReference type="AlphaFoldDB" id="A0A9X2YP28"/>
<comment type="caution">
    <text evidence="2">The sequence shown here is derived from an EMBL/GenBank/DDBJ whole genome shotgun (WGS) entry which is preliminary data.</text>
</comment>
<dbReference type="Pfam" id="PF13577">
    <property type="entry name" value="SnoaL_4"/>
    <property type="match status" value="1"/>
</dbReference>
<reference evidence="2" key="1">
    <citation type="submission" date="2020-07" db="EMBL/GenBank/DDBJ databases">
        <authorList>
            <person name="Pettersson B.M.F."/>
            <person name="Behra P.R.K."/>
            <person name="Ramesh M."/>
            <person name="Das S."/>
            <person name="Dasgupta S."/>
            <person name="Kirsebom L.A."/>
        </authorList>
    </citation>
    <scope>NUCLEOTIDE SEQUENCE</scope>
    <source>
        <strain evidence="2">DSM 44615</strain>
    </source>
</reference>
<keyword evidence="3" id="KW-1185">Reference proteome</keyword>
<gene>
    <name evidence="2" type="ORF">H7I41_16535</name>
</gene>
<feature type="domain" description="SnoaL-like" evidence="1">
    <location>
        <begin position="6"/>
        <end position="130"/>
    </location>
</feature>
<dbReference type="RefSeq" id="WP_264013722.1">
    <property type="nucleotide sequence ID" value="NZ_JACKSJ010000141.1"/>
</dbReference>
<name>A0A9X2YP28_9MYCO</name>
<evidence type="ECO:0000313" key="2">
    <source>
        <dbReference type="EMBL" id="MCV7171523.1"/>
    </source>
</evidence>
<dbReference type="EMBL" id="JACKSJ010000141">
    <property type="protein sequence ID" value="MCV7171523.1"/>
    <property type="molecule type" value="Genomic_DNA"/>
</dbReference>
<dbReference type="InterPro" id="IPR037401">
    <property type="entry name" value="SnoaL-like"/>
</dbReference>
<dbReference type="InterPro" id="IPR032710">
    <property type="entry name" value="NTF2-like_dom_sf"/>
</dbReference>
<proteinExistence type="predicted"/>
<protein>
    <submittedName>
        <fullName evidence="2">Nuclear transport factor 2 family protein</fullName>
    </submittedName>
</protein>
<evidence type="ECO:0000313" key="3">
    <source>
        <dbReference type="Proteomes" id="UP001140293"/>
    </source>
</evidence>
<reference evidence="2" key="2">
    <citation type="journal article" date="2022" name="BMC Genomics">
        <title>Comparative genome analysis of mycobacteria focusing on tRNA and non-coding RNA.</title>
        <authorList>
            <person name="Behra P.R.K."/>
            <person name="Pettersson B.M.F."/>
            <person name="Ramesh M."/>
            <person name="Das S."/>
            <person name="Dasgupta S."/>
            <person name="Kirsebom L.A."/>
        </authorList>
    </citation>
    <scope>NUCLEOTIDE SEQUENCE</scope>
    <source>
        <strain evidence="2">DSM 44615</strain>
    </source>
</reference>
<evidence type="ECO:0000259" key="1">
    <source>
        <dbReference type="Pfam" id="PF13577"/>
    </source>
</evidence>